<protein>
    <submittedName>
        <fullName evidence="2">Uncharacterized protein</fullName>
    </submittedName>
</protein>
<organism evidence="2 3">
    <name type="scientific">Suillus placidus</name>
    <dbReference type="NCBI Taxonomy" id="48579"/>
    <lineage>
        <taxon>Eukaryota</taxon>
        <taxon>Fungi</taxon>
        <taxon>Dikarya</taxon>
        <taxon>Basidiomycota</taxon>
        <taxon>Agaricomycotina</taxon>
        <taxon>Agaricomycetes</taxon>
        <taxon>Agaricomycetidae</taxon>
        <taxon>Boletales</taxon>
        <taxon>Suillineae</taxon>
        <taxon>Suillaceae</taxon>
        <taxon>Suillus</taxon>
    </lineage>
</organism>
<dbReference type="OrthoDB" id="2666444at2759"/>
<dbReference type="EMBL" id="JABBWD010000026">
    <property type="protein sequence ID" value="KAG1776437.1"/>
    <property type="molecule type" value="Genomic_DNA"/>
</dbReference>
<gene>
    <name evidence="2" type="ORF">EV702DRAFT_1046054</name>
</gene>
<dbReference type="Proteomes" id="UP000714275">
    <property type="component" value="Unassembled WGS sequence"/>
</dbReference>
<proteinExistence type="predicted"/>
<comment type="caution">
    <text evidence="2">The sequence shown here is derived from an EMBL/GenBank/DDBJ whole genome shotgun (WGS) entry which is preliminary data.</text>
</comment>
<feature type="region of interest" description="Disordered" evidence="1">
    <location>
        <begin position="1"/>
        <end position="57"/>
    </location>
</feature>
<feature type="compositionally biased region" description="Low complexity" evidence="1">
    <location>
        <begin position="15"/>
        <end position="31"/>
    </location>
</feature>
<name>A0A9P6ZTN1_9AGAM</name>
<sequence length="888" mass="101422">MYAHEPRIVAHPYLAQGASSSQSAPQTTTQADNEHSGRGESLQETTDLQDPASDEDEMDNYAGVEETNYFGQEQKGSTDSLIEALEEIKQFVHSKMANSFLTGRSLIFGANSVISGSICIAVANLWQSLISSDVWPLQVLADYFIQFCDAPFPNGFPPPLAIIEAVPYPHPLQLPTSPIDQDFSAHISSVPPYPPMTMSVQIEESSIPSESNAIIIEQFPITSSTKPTMVVHQALVWKGADNVLDKDFWMNIYCSLKKTNWGHPMLLTRSLYLGRFWVGLDNPFDFSEELGRKLITNSLLAVIDLDETTLQDLIDNPLILNSSKGSATVGWNTLRQTLTGYLNNRCSKLRKIVRACILNDTGFSHMSEKEQNARANHFLGLLCSPNVDTVRQGIILELQMFREILFACLFQPIISLAKDNQSGRIVDLFLEEVNRSPIAVLDISYPSLLALDKFSRPKTELCICDYYVCAYRHVRESGAVPQIQGSGQGTAFHKRKKLQRVLNSIMILPQPLILSSKTRRPNRKKLNVERPSNQITKLILIVWCYLQLDTDTPLFVNLRTFSNISCINHTAFMGSLPLNSRKALTQVDVWFNLQPTQSGIAPRRMMRIKTQLLCAANKAKTMLRTYHDSIDMHVPYPTIIPLCSILTVVLSKLCNPTGYNQQTLLQQSVPIWPTQLQRYTETPQLAPLGRDYNVQRMQTDLARCEVRGDWEERIHPSGATYHYNAKMNTFTEMNMRACSDERLQRLESWIHASRLQINNKQWLLVVEPIFARGEEVYTYYYVAPKDRIIAWQEPVDAFLLFQECTMVSHWNHKRLELEAQFWKHVEYYPSTISMSLLEVQDLQLQFNWYRTGEFFGIVIPGHIDLSIQQKHWHWKTLQCLHYFGLWTK</sequence>
<evidence type="ECO:0000313" key="3">
    <source>
        <dbReference type="Proteomes" id="UP000714275"/>
    </source>
</evidence>
<evidence type="ECO:0000256" key="1">
    <source>
        <dbReference type="SAM" id="MobiDB-lite"/>
    </source>
</evidence>
<keyword evidence="3" id="KW-1185">Reference proteome</keyword>
<accession>A0A9P6ZTN1</accession>
<evidence type="ECO:0000313" key="2">
    <source>
        <dbReference type="EMBL" id="KAG1776437.1"/>
    </source>
</evidence>
<dbReference type="AlphaFoldDB" id="A0A9P6ZTN1"/>
<reference evidence="2" key="1">
    <citation type="journal article" date="2020" name="New Phytol.">
        <title>Comparative genomics reveals dynamic genome evolution in host specialist ectomycorrhizal fungi.</title>
        <authorList>
            <person name="Lofgren L.A."/>
            <person name="Nguyen N.H."/>
            <person name="Vilgalys R."/>
            <person name="Ruytinx J."/>
            <person name="Liao H.L."/>
            <person name="Branco S."/>
            <person name="Kuo A."/>
            <person name="LaButti K."/>
            <person name="Lipzen A."/>
            <person name="Andreopoulos W."/>
            <person name="Pangilinan J."/>
            <person name="Riley R."/>
            <person name="Hundley H."/>
            <person name="Na H."/>
            <person name="Barry K."/>
            <person name="Grigoriev I.V."/>
            <person name="Stajich J.E."/>
            <person name="Kennedy P.G."/>
        </authorList>
    </citation>
    <scope>NUCLEOTIDE SEQUENCE</scope>
    <source>
        <strain evidence="2">DOB743</strain>
    </source>
</reference>